<name>A0A0F9M926_9ZZZZ</name>
<dbReference type="EMBL" id="LAZR01009344">
    <property type="protein sequence ID" value="KKM73190.1"/>
    <property type="molecule type" value="Genomic_DNA"/>
</dbReference>
<protein>
    <recommendedName>
        <fullName evidence="1">HNH nuclease domain-containing protein</fullName>
    </recommendedName>
</protein>
<accession>A0A0F9M926</accession>
<dbReference type="AlphaFoldDB" id="A0A0F9M926"/>
<dbReference type="SUPFAM" id="SSF54060">
    <property type="entry name" value="His-Me finger endonucleases"/>
    <property type="match status" value="1"/>
</dbReference>
<sequence length="128" mass="15000">MARPRSGKFYPTVFVNGRTRRVHCLVAESVLGRPLPSRAHVHHVNSDFNDNRHRNLVVCQDAAYHRLLHRRQKALAECGHADWLRCMYCGKLDAPSRLHVTRRGNWEKAVHRSCRNTYMREFKARRAS</sequence>
<evidence type="ECO:0000313" key="2">
    <source>
        <dbReference type="EMBL" id="KKM73190.1"/>
    </source>
</evidence>
<dbReference type="Pfam" id="PF13392">
    <property type="entry name" value="HNH_3"/>
    <property type="match status" value="1"/>
</dbReference>
<comment type="caution">
    <text evidence="2">The sequence shown here is derived from an EMBL/GenBank/DDBJ whole genome shotgun (WGS) entry which is preliminary data.</text>
</comment>
<dbReference type="InterPro" id="IPR003615">
    <property type="entry name" value="HNH_nuc"/>
</dbReference>
<dbReference type="Gene3D" id="3.90.75.20">
    <property type="match status" value="1"/>
</dbReference>
<gene>
    <name evidence="2" type="ORF">LCGC14_1413000</name>
</gene>
<dbReference type="InterPro" id="IPR044925">
    <property type="entry name" value="His-Me_finger_sf"/>
</dbReference>
<organism evidence="2">
    <name type="scientific">marine sediment metagenome</name>
    <dbReference type="NCBI Taxonomy" id="412755"/>
    <lineage>
        <taxon>unclassified sequences</taxon>
        <taxon>metagenomes</taxon>
        <taxon>ecological metagenomes</taxon>
    </lineage>
</organism>
<feature type="domain" description="HNH nuclease" evidence="1">
    <location>
        <begin position="21"/>
        <end position="60"/>
    </location>
</feature>
<evidence type="ECO:0000259" key="1">
    <source>
        <dbReference type="Pfam" id="PF13392"/>
    </source>
</evidence>
<reference evidence="2" key="1">
    <citation type="journal article" date="2015" name="Nature">
        <title>Complex archaea that bridge the gap between prokaryotes and eukaryotes.</title>
        <authorList>
            <person name="Spang A."/>
            <person name="Saw J.H."/>
            <person name="Jorgensen S.L."/>
            <person name="Zaremba-Niedzwiedzka K."/>
            <person name="Martijn J."/>
            <person name="Lind A.E."/>
            <person name="van Eijk R."/>
            <person name="Schleper C."/>
            <person name="Guy L."/>
            <person name="Ettema T.J."/>
        </authorList>
    </citation>
    <scope>NUCLEOTIDE SEQUENCE</scope>
</reference>
<proteinExistence type="predicted"/>